<name>A0A1M6SW53_HALPU</name>
<sequence>MDWSASRRRFGRCCCSAVLGMFAGCNALSDSNGETSSTTKTNGRSKAHGTTSKSERDEIPIYAVNHTDEKQDLSIIISGGTEVISKRFIIKTGERKRISSVNSSNQPITAETRSGLKNSKPAKPGALSVTIHIRTDSIDIRSETLTERN</sequence>
<dbReference type="RefSeq" id="WP_232423729.1">
    <property type="nucleotide sequence ID" value="NZ_AEMG01000004.1"/>
</dbReference>
<feature type="region of interest" description="Disordered" evidence="1">
    <location>
        <begin position="100"/>
        <end position="124"/>
    </location>
</feature>
<organism evidence="2 3">
    <name type="scientific">Haladaptatus paucihalophilus DX253</name>
    <dbReference type="NCBI Taxonomy" id="797209"/>
    <lineage>
        <taxon>Archaea</taxon>
        <taxon>Methanobacteriati</taxon>
        <taxon>Methanobacteriota</taxon>
        <taxon>Stenosarchaea group</taxon>
        <taxon>Halobacteria</taxon>
        <taxon>Halobacteriales</taxon>
        <taxon>Haladaptataceae</taxon>
        <taxon>Haladaptatus</taxon>
    </lineage>
</organism>
<dbReference type="AlphaFoldDB" id="A0A1M6SW53"/>
<protein>
    <submittedName>
        <fullName evidence="2">Uncharacterized protein</fullName>
    </submittedName>
</protein>
<gene>
    <name evidence="2" type="ORF">SAMN05444342_1428</name>
</gene>
<dbReference type="PROSITE" id="PS51257">
    <property type="entry name" value="PROKAR_LIPOPROTEIN"/>
    <property type="match status" value="1"/>
</dbReference>
<feature type="compositionally biased region" description="Polar residues" evidence="1">
    <location>
        <begin position="30"/>
        <end position="52"/>
    </location>
</feature>
<accession>A0A1M6SW53</accession>
<feature type="region of interest" description="Disordered" evidence="1">
    <location>
        <begin position="30"/>
        <end position="59"/>
    </location>
</feature>
<keyword evidence="3" id="KW-1185">Reference proteome</keyword>
<reference evidence="3" key="1">
    <citation type="submission" date="2016-11" db="EMBL/GenBank/DDBJ databases">
        <authorList>
            <person name="Varghese N."/>
            <person name="Submissions S."/>
        </authorList>
    </citation>
    <scope>NUCLEOTIDE SEQUENCE [LARGE SCALE GENOMIC DNA]</scope>
    <source>
        <strain evidence="3">DX253</strain>
    </source>
</reference>
<dbReference type="EMBL" id="FRAN01000002">
    <property type="protein sequence ID" value="SHK48916.1"/>
    <property type="molecule type" value="Genomic_DNA"/>
</dbReference>
<evidence type="ECO:0000313" key="3">
    <source>
        <dbReference type="Proteomes" id="UP000184203"/>
    </source>
</evidence>
<evidence type="ECO:0000256" key="1">
    <source>
        <dbReference type="SAM" id="MobiDB-lite"/>
    </source>
</evidence>
<evidence type="ECO:0000313" key="2">
    <source>
        <dbReference type="EMBL" id="SHK48916.1"/>
    </source>
</evidence>
<dbReference type="Proteomes" id="UP000184203">
    <property type="component" value="Unassembled WGS sequence"/>
</dbReference>
<feature type="compositionally biased region" description="Polar residues" evidence="1">
    <location>
        <begin position="100"/>
        <end position="117"/>
    </location>
</feature>
<proteinExistence type="predicted"/>